<evidence type="ECO:0000256" key="1">
    <source>
        <dbReference type="SAM" id="MobiDB-lite"/>
    </source>
</evidence>
<dbReference type="Proteomes" id="UP000292702">
    <property type="component" value="Unassembled WGS sequence"/>
</dbReference>
<evidence type="ECO:0000313" key="2">
    <source>
        <dbReference type="EMBL" id="TCD60890.1"/>
    </source>
</evidence>
<feature type="compositionally biased region" description="Acidic residues" evidence="1">
    <location>
        <begin position="307"/>
        <end position="329"/>
    </location>
</feature>
<sequence>MAAFDEIPDEVVLLILSAVFASFRTEYLDIVADTGWDRRAYKYIPPLTHVCRRWRTISLNYPFFWNDIEVVSVHSEATLETLLERAGEFVPLNVRAYSNLTRSKPIFLPTWLQGIFREDRYRERVRSWDFGFGSGSSSSFDGVLRELDVRVDGERDEAERDEADSDEAESDGADCADTDRYTLELRKPWSQLEYLRIEFEKSPLYHWRSNIFRGPEWYPEFPLRLLAHMPNLVRLDLILCSLKFVDDVKTPLPPLNVKELSIRANTRMEMKVLETMSGSLESLELCGPVYLGALPDYRVDIQYPDYYEDEEGNGEHDEEVEDEGDDEDEGNTRPQPVIDAPLYSAVQRPNYLACNVSERSTASRR</sequence>
<reference evidence="2 3" key="1">
    <citation type="submission" date="2018-11" db="EMBL/GenBank/DDBJ databases">
        <title>Genome assembly of Steccherinum ochraceum LE-BIN_3174, the white-rot fungus of the Steccherinaceae family (The Residual Polyporoid clade, Polyporales, Basidiomycota).</title>
        <authorList>
            <person name="Fedorova T.V."/>
            <person name="Glazunova O.A."/>
            <person name="Landesman E.O."/>
            <person name="Moiseenko K.V."/>
            <person name="Psurtseva N.V."/>
            <person name="Savinova O.S."/>
            <person name="Shakhova N.V."/>
            <person name="Tyazhelova T.V."/>
            <person name="Vasina D.V."/>
        </authorList>
    </citation>
    <scope>NUCLEOTIDE SEQUENCE [LARGE SCALE GENOMIC DNA]</scope>
    <source>
        <strain evidence="2 3">LE-BIN_3174</strain>
    </source>
</reference>
<dbReference type="EMBL" id="RWJN01000530">
    <property type="protein sequence ID" value="TCD60890.1"/>
    <property type="molecule type" value="Genomic_DNA"/>
</dbReference>
<feature type="region of interest" description="Disordered" evidence="1">
    <location>
        <begin position="307"/>
        <end position="344"/>
    </location>
</feature>
<comment type="caution">
    <text evidence="2">The sequence shown here is derived from an EMBL/GenBank/DDBJ whole genome shotgun (WGS) entry which is preliminary data.</text>
</comment>
<gene>
    <name evidence="2" type="ORF">EIP91_009367</name>
</gene>
<accession>A0A4R0R1Q9</accession>
<evidence type="ECO:0000313" key="3">
    <source>
        <dbReference type="Proteomes" id="UP000292702"/>
    </source>
</evidence>
<feature type="region of interest" description="Disordered" evidence="1">
    <location>
        <begin position="153"/>
        <end position="174"/>
    </location>
</feature>
<dbReference type="OrthoDB" id="3266451at2759"/>
<feature type="compositionally biased region" description="Acidic residues" evidence="1">
    <location>
        <begin position="154"/>
        <end position="174"/>
    </location>
</feature>
<keyword evidence="3" id="KW-1185">Reference proteome</keyword>
<name>A0A4R0R1Q9_9APHY</name>
<organism evidence="2 3">
    <name type="scientific">Steccherinum ochraceum</name>
    <dbReference type="NCBI Taxonomy" id="92696"/>
    <lineage>
        <taxon>Eukaryota</taxon>
        <taxon>Fungi</taxon>
        <taxon>Dikarya</taxon>
        <taxon>Basidiomycota</taxon>
        <taxon>Agaricomycotina</taxon>
        <taxon>Agaricomycetes</taxon>
        <taxon>Polyporales</taxon>
        <taxon>Steccherinaceae</taxon>
        <taxon>Steccherinum</taxon>
    </lineage>
</organism>
<dbReference type="AlphaFoldDB" id="A0A4R0R1Q9"/>
<protein>
    <submittedName>
        <fullName evidence="2">Uncharacterized protein</fullName>
    </submittedName>
</protein>
<proteinExistence type="predicted"/>